<dbReference type="SMART" id="SM00388">
    <property type="entry name" value="HisKA"/>
    <property type="match status" value="1"/>
</dbReference>
<reference evidence="11 12" key="1">
    <citation type="submission" date="2021-03" db="EMBL/GenBank/DDBJ databases">
        <title>Complete Genome Sequences of Two Lysobacter Strains Isolated from Sea Water (Lysobacter caseinilyticus) and Soil (Lysobacter helvus) in South Korea.</title>
        <authorList>
            <person name="Watanabe Y."/>
            <person name="Arakawa K."/>
        </authorList>
    </citation>
    <scope>NUCLEOTIDE SEQUENCE [LARGE SCALE GENOMIC DNA]</scope>
    <source>
        <strain evidence="11 12">D10</strain>
    </source>
</reference>
<dbReference type="SUPFAM" id="SSF55874">
    <property type="entry name" value="ATPase domain of HSP90 chaperone/DNA topoisomerase II/histidine kinase"/>
    <property type="match status" value="1"/>
</dbReference>
<dbReference type="CDD" id="cd00082">
    <property type="entry name" value="HisKA"/>
    <property type="match status" value="1"/>
</dbReference>
<dbReference type="PROSITE" id="PS50112">
    <property type="entry name" value="PAS"/>
    <property type="match status" value="1"/>
</dbReference>
<dbReference type="InterPro" id="IPR000014">
    <property type="entry name" value="PAS"/>
</dbReference>
<dbReference type="EMBL" id="AP024546">
    <property type="protein sequence ID" value="BCT97078.1"/>
    <property type="molecule type" value="Genomic_DNA"/>
</dbReference>
<keyword evidence="4" id="KW-0808">Transferase</keyword>
<feature type="domain" description="PAS" evidence="10">
    <location>
        <begin position="52"/>
        <end position="96"/>
    </location>
</feature>
<dbReference type="CDD" id="cd00130">
    <property type="entry name" value="PAS"/>
    <property type="match status" value="1"/>
</dbReference>
<evidence type="ECO:0000256" key="5">
    <source>
        <dbReference type="ARBA" id="ARBA00022741"/>
    </source>
</evidence>
<evidence type="ECO:0000256" key="3">
    <source>
        <dbReference type="ARBA" id="ARBA00022553"/>
    </source>
</evidence>
<dbReference type="SMART" id="SM00387">
    <property type="entry name" value="HATPase_c"/>
    <property type="match status" value="1"/>
</dbReference>
<dbReference type="PRINTS" id="PR00344">
    <property type="entry name" value="BCTRLSENSOR"/>
</dbReference>
<evidence type="ECO:0000313" key="12">
    <source>
        <dbReference type="Proteomes" id="UP000680514"/>
    </source>
</evidence>
<dbReference type="EC" id="2.7.13.3" evidence="2"/>
<dbReference type="Gene3D" id="3.30.450.20">
    <property type="entry name" value="PAS domain"/>
    <property type="match status" value="1"/>
</dbReference>
<dbReference type="PANTHER" id="PTHR43065:SF10">
    <property type="entry name" value="PEROXIDE STRESS-ACTIVATED HISTIDINE KINASE MAK3"/>
    <property type="match status" value="1"/>
</dbReference>
<keyword evidence="7" id="KW-0067">ATP-binding</keyword>
<evidence type="ECO:0000256" key="2">
    <source>
        <dbReference type="ARBA" id="ARBA00012438"/>
    </source>
</evidence>
<dbReference type="SUPFAM" id="SSF47384">
    <property type="entry name" value="Homodimeric domain of signal transducing histidine kinase"/>
    <property type="match status" value="1"/>
</dbReference>
<name>A0ABM7QHB8_9GAMM</name>
<keyword evidence="5" id="KW-0547">Nucleotide-binding</keyword>
<feature type="domain" description="Histidine kinase" evidence="9">
    <location>
        <begin position="178"/>
        <end position="395"/>
    </location>
</feature>
<comment type="catalytic activity">
    <reaction evidence="1">
        <text>ATP + protein L-histidine = ADP + protein N-phospho-L-histidine.</text>
        <dbReference type="EC" id="2.7.13.3"/>
    </reaction>
</comment>
<evidence type="ECO:0000259" key="10">
    <source>
        <dbReference type="PROSITE" id="PS50112"/>
    </source>
</evidence>
<evidence type="ECO:0000256" key="7">
    <source>
        <dbReference type="ARBA" id="ARBA00022840"/>
    </source>
</evidence>
<dbReference type="Proteomes" id="UP000680514">
    <property type="component" value="Chromosome"/>
</dbReference>
<dbReference type="Pfam" id="PF00512">
    <property type="entry name" value="HisKA"/>
    <property type="match status" value="1"/>
</dbReference>
<dbReference type="InterPro" id="IPR036097">
    <property type="entry name" value="HisK_dim/P_sf"/>
</dbReference>
<dbReference type="InterPro" id="IPR003661">
    <property type="entry name" value="HisK_dim/P_dom"/>
</dbReference>
<dbReference type="SUPFAM" id="SSF55785">
    <property type="entry name" value="PYP-like sensor domain (PAS domain)"/>
    <property type="match status" value="1"/>
</dbReference>
<keyword evidence="3" id="KW-0597">Phosphoprotein</keyword>
<proteinExistence type="predicted"/>
<dbReference type="PANTHER" id="PTHR43065">
    <property type="entry name" value="SENSOR HISTIDINE KINASE"/>
    <property type="match status" value="1"/>
</dbReference>
<accession>A0ABM7QHB8</accession>
<evidence type="ECO:0000256" key="1">
    <source>
        <dbReference type="ARBA" id="ARBA00000085"/>
    </source>
</evidence>
<sequence length="396" mass="42607">MGQNQLPGRVTDPPGPGLRAGISHVWGLLHRMGQSPRRRAFSSDASLLAHATPDDVRALLDAAPTGMLLIDANGYIAVANATAAHMLGDPPQGLHGIHVHDALPGCGHDGEQTAVQPDGRLTPIGVEARSVRLAGRDVLLLVLADVAEWRRREHEAARQRDEIAHLSRVAMLGELSGALAHELNQPLATILTNAQAAQRLLRARGAEASQRVLDEILADIVAEGRRAGEVIHRLRQWLRKEHADHVPLVVNEVVIDALHLVRNDLLHRGVDVQLELAGHLPAIDGDRILLQQVLLNFVINGCDAMEDTEGPHLLRVRSRASEDGSVRVDVIDHGHGIDPAILPVMFEPFETTKPGGMGMGLAVCRNIIESHGGRVSARVVPEGGACVGFELPARVQ</sequence>
<dbReference type="Pfam" id="PF02518">
    <property type="entry name" value="HATPase_c"/>
    <property type="match status" value="1"/>
</dbReference>
<dbReference type="Gene3D" id="1.10.287.130">
    <property type="match status" value="1"/>
</dbReference>
<dbReference type="InterPro" id="IPR036890">
    <property type="entry name" value="HATPase_C_sf"/>
</dbReference>
<dbReference type="SMART" id="SM00091">
    <property type="entry name" value="PAS"/>
    <property type="match status" value="1"/>
</dbReference>
<dbReference type="InterPro" id="IPR035965">
    <property type="entry name" value="PAS-like_dom_sf"/>
</dbReference>
<dbReference type="PROSITE" id="PS50109">
    <property type="entry name" value="HIS_KIN"/>
    <property type="match status" value="1"/>
</dbReference>
<keyword evidence="12" id="KW-1185">Reference proteome</keyword>
<gene>
    <name evidence="11" type="ORF">LYSHEL_29490</name>
</gene>
<dbReference type="InterPro" id="IPR013767">
    <property type="entry name" value="PAS_fold"/>
</dbReference>
<protein>
    <recommendedName>
        <fullName evidence="2">histidine kinase</fullName>
        <ecNumber evidence="2">2.7.13.3</ecNumber>
    </recommendedName>
</protein>
<dbReference type="InterPro" id="IPR004358">
    <property type="entry name" value="Sig_transdc_His_kin-like_C"/>
</dbReference>
<evidence type="ECO:0000313" key="11">
    <source>
        <dbReference type="EMBL" id="BCT97078.1"/>
    </source>
</evidence>
<evidence type="ECO:0000256" key="4">
    <source>
        <dbReference type="ARBA" id="ARBA00022679"/>
    </source>
</evidence>
<dbReference type="Pfam" id="PF00989">
    <property type="entry name" value="PAS"/>
    <property type="match status" value="1"/>
</dbReference>
<evidence type="ECO:0000256" key="6">
    <source>
        <dbReference type="ARBA" id="ARBA00022777"/>
    </source>
</evidence>
<organism evidence="11 12">
    <name type="scientific">Lysobacter helvus</name>
    <dbReference type="NCBI Taxonomy" id="2675059"/>
    <lineage>
        <taxon>Bacteria</taxon>
        <taxon>Pseudomonadati</taxon>
        <taxon>Pseudomonadota</taxon>
        <taxon>Gammaproteobacteria</taxon>
        <taxon>Lysobacterales</taxon>
        <taxon>Lysobacteraceae</taxon>
        <taxon>Lysobacter</taxon>
    </lineage>
</organism>
<keyword evidence="8" id="KW-0902">Two-component regulatory system</keyword>
<evidence type="ECO:0000256" key="8">
    <source>
        <dbReference type="ARBA" id="ARBA00023012"/>
    </source>
</evidence>
<dbReference type="InterPro" id="IPR005467">
    <property type="entry name" value="His_kinase_dom"/>
</dbReference>
<dbReference type="InterPro" id="IPR003594">
    <property type="entry name" value="HATPase_dom"/>
</dbReference>
<dbReference type="Gene3D" id="3.30.565.10">
    <property type="entry name" value="Histidine kinase-like ATPase, C-terminal domain"/>
    <property type="match status" value="1"/>
</dbReference>
<evidence type="ECO:0000259" key="9">
    <source>
        <dbReference type="PROSITE" id="PS50109"/>
    </source>
</evidence>
<keyword evidence="6" id="KW-0418">Kinase</keyword>